<keyword evidence="2" id="KW-1185">Reference proteome</keyword>
<organism evidence="1 2">
    <name type="scientific">Streptomyces bugieae</name>
    <dbReference type="NCBI Taxonomy" id="3098223"/>
    <lineage>
        <taxon>Bacteria</taxon>
        <taxon>Bacillati</taxon>
        <taxon>Actinomycetota</taxon>
        <taxon>Actinomycetes</taxon>
        <taxon>Kitasatosporales</taxon>
        <taxon>Streptomycetaceae</taxon>
        <taxon>Streptomyces</taxon>
    </lineage>
</organism>
<dbReference type="EMBL" id="JAZBJP010000002">
    <property type="protein sequence ID" value="MEE4419598.1"/>
    <property type="molecule type" value="Genomic_DNA"/>
</dbReference>
<evidence type="ECO:0000313" key="1">
    <source>
        <dbReference type="EMBL" id="MEE4419598.1"/>
    </source>
</evidence>
<proteinExistence type="predicted"/>
<comment type="caution">
    <text evidence="1">The sequence shown here is derived from an EMBL/GenBank/DDBJ whole genome shotgun (WGS) entry which is preliminary data.</text>
</comment>
<accession>A0ABU7NL31</accession>
<name>A0ABU7NL31_9ACTN</name>
<protein>
    <submittedName>
        <fullName evidence="1">Uncharacterized protein</fullName>
    </submittedName>
</protein>
<sequence length="213" mass="23598">MTINHRAEAKKHLATASRYLFKDPADTQVAEIAATIGQGHAALARDEEQAARTADLQEALHSLRRRFSDTRTLVAHHIADGLASREKDRWKAALSLSSALDEAHCNVDDLVDARLTDDGWDPRSAYKTPASLVPDGNPWAVKPDITAEIPERVRRLFAEHLARMLLNGGSETAQLWARNFTYALKNEGVDLTGDIEKRITELTLGRDPSDPPF</sequence>
<gene>
    <name evidence="1" type="ORF">V2J85_09555</name>
</gene>
<evidence type="ECO:0000313" key="2">
    <source>
        <dbReference type="Proteomes" id="UP001307760"/>
    </source>
</evidence>
<reference evidence="1 2" key="1">
    <citation type="submission" date="2023-12" db="EMBL/GenBank/DDBJ databases">
        <title>30 novel species of actinomycetes from the DSMZ collection.</title>
        <authorList>
            <person name="Nouioui I."/>
        </authorList>
    </citation>
    <scope>NUCLEOTIDE SEQUENCE [LARGE SCALE GENOMIC DNA]</scope>
    <source>
        <strain evidence="1 2">DSM 41528</strain>
    </source>
</reference>
<dbReference type="Proteomes" id="UP001307760">
    <property type="component" value="Unassembled WGS sequence"/>
</dbReference>
<dbReference type="RefSeq" id="WP_330821289.1">
    <property type="nucleotide sequence ID" value="NZ_JAZBJP010000002.1"/>
</dbReference>